<feature type="compositionally biased region" description="Gly residues" evidence="6">
    <location>
        <begin position="321"/>
        <end position="332"/>
    </location>
</feature>
<evidence type="ECO:0000313" key="8">
    <source>
        <dbReference type="EMBL" id="KAF5831846.1"/>
    </source>
</evidence>
<feature type="domain" description="Staygreen protein" evidence="7">
    <location>
        <begin position="94"/>
        <end position="223"/>
    </location>
</feature>
<protein>
    <submittedName>
        <fullName evidence="8">Staygreen protein-domain-containing protein</fullName>
    </submittedName>
</protein>
<feature type="region of interest" description="Disordered" evidence="6">
    <location>
        <begin position="367"/>
        <end position="405"/>
    </location>
</feature>
<feature type="region of interest" description="Disordered" evidence="6">
    <location>
        <begin position="450"/>
        <end position="470"/>
    </location>
</feature>
<dbReference type="InterPro" id="IPR024438">
    <property type="entry name" value="Staygreen"/>
</dbReference>
<organism evidence="8 9">
    <name type="scientific">Dunaliella salina</name>
    <name type="common">Green alga</name>
    <name type="synonym">Protococcus salinus</name>
    <dbReference type="NCBI Taxonomy" id="3046"/>
    <lineage>
        <taxon>Eukaryota</taxon>
        <taxon>Viridiplantae</taxon>
        <taxon>Chlorophyta</taxon>
        <taxon>core chlorophytes</taxon>
        <taxon>Chlorophyceae</taxon>
        <taxon>CS clade</taxon>
        <taxon>Chlamydomonadales</taxon>
        <taxon>Dunaliellaceae</taxon>
        <taxon>Dunaliella</taxon>
    </lineage>
</organism>
<sequence>MHCSMARQHSHFAASTSSLGGHCSRRSPAFASVRGAGGGASRTLHHSHAPHITRALFDPPPFSPDKLSVSYRVGDSWSSAPQPGSRSTGEEAGQPPRRCYTLTHNDITGALSLTVDTDYNYRQISGFYTRLLRDEVIAEWKFNQPYPPSLHVYCYVSGKERWLAPAPLRNYIFRREIPLVLDTFLYADRHLLEQQPELADAEVYVHFKSGEEDLNKVELWGTLGKRSTWQVVPTSMLKRALWALTGQQFQHQQQLQQHQHRQITNPSEAFQTTLDAGRAWQSSGIAQQQQQPQPHQQERLKQAQGLQQVPRSKRTVEHVGSQGGPGAAGAAGGLPSVQQLASCGQQGQGHVSTCCSCKAEPLPPPLLHQQQQQQEVCGASSSRISNSRSGSVSRRSNSSGAHRSAGYVAIDKSELLVNRGSSSSPWQGGGTLTSAGAIAATAELDIDACLSKGRGGPYKQPEAARLQTRS</sequence>
<evidence type="ECO:0000256" key="4">
    <source>
        <dbReference type="ARBA" id="ARBA00022640"/>
    </source>
</evidence>
<comment type="subcellular location">
    <subcellularLocation>
        <location evidence="1">Plastid</location>
        <location evidence="1">Chloroplast</location>
    </subcellularLocation>
</comment>
<proteinExistence type="inferred from homology"/>
<dbReference type="PANTHER" id="PTHR31750:SF4">
    <property type="entry name" value="LP06106P"/>
    <property type="match status" value="1"/>
</dbReference>
<keyword evidence="3" id="KW-0150">Chloroplast</keyword>
<feature type="compositionally biased region" description="Low complexity" evidence="6">
    <location>
        <begin position="367"/>
        <end position="400"/>
    </location>
</feature>
<feature type="region of interest" description="Disordered" evidence="6">
    <location>
        <begin position="1"/>
        <end position="25"/>
    </location>
</feature>
<feature type="region of interest" description="Disordered" evidence="6">
    <location>
        <begin position="73"/>
        <end position="99"/>
    </location>
</feature>
<comment type="similarity">
    <text evidence="2">Belongs to the staygreen family.</text>
</comment>
<name>A0ABQ7GB59_DUNSA</name>
<dbReference type="PANTHER" id="PTHR31750">
    <property type="entry name" value="PROTEIN STAY-GREEN 1, CHLOROPLASTIC-RELATED"/>
    <property type="match status" value="1"/>
</dbReference>
<evidence type="ECO:0000256" key="5">
    <source>
        <dbReference type="ARBA" id="ARBA00022946"/>
    </source>
</evidence>
<evidence type="ECO:0000256" key="3">
    <source>
        <dbReference type="ARBA" id="ARBA00022528"/>
    </source>
</evidence>
<evidence type="ECO:0000256" key="2">
    <source>
        <dbReference type="ARBA" id="ARBA00009234"/>
    </source>
</evidence>
<keyword evidence="9" id="KW-1185">Reference proteome</keyword>
<dbReference type="Pfam" id="PF12638">
    <property type="entry name" value="Staygreen"/>
    <property type="match status" value="1"/>
</dbReference>
<dbReference type="Proteomes" id="UP000815325">
    <property type="component" value="Unassembled WGS sequence"/>
</dbReference>
<feature type="region of interest" description="Disordered" evidence="6">
    <location>
        <begin position="302"/>
        <end position="333"/>
    </location>
</feature>
<dbReference type="EMBL" id="MU069917">
    <property type="protein sequence ID" value="KAF5831846.1"/>
    <property type="molecule type" value="Genomic_DNA"/>
</dbReference>
<evidence type="ECO:0000256" key="6">
    <source>
        <dbReference type="SAM" id="MobiDB-lite"/>
    </source>
</evidence>
<evidence type="ECO:0000256" key="1">
    <source>
        <dbReference type="ARBA" id="ARBA00004229"/>
    </source>
</evidence>
<reference evidence="8" key="1">
    <citation type="submission" date="2017-08" db="EMBL/GenBank/DDBJ databases">
        <authorList>
            <person name="Polle J.E."/>
            <person name="Barry K."/>
            <person name="Cushman J."/>
            <person name="Schmutz J."/>
            <person name="Tran D."/>
            <person name="Hathwaick L.T."/>
            <person name="Yim W.C."/>
            <person name="Jenkins J."/>
            <person name="Mckie-Krisberg Z.M."/>
            <person name="Prochnik S."/>
            <person name="Lindquist E."/>
            <person name="Dockter R.B."/>
            <person name="Adam C."/>
            <person name="Molina H."/>
            <person name="Bunkerborg J."/>
            <person name="Jin E."/>
            <person name="Buchheim M."/>
            <person name="Magnuson J."/>
        </authorList>
    </citation>
    <scope>NUCLEOTIDE SEQUENCE</scope>
    <source>
        <strain evidence="8">CCAP 19/18</strain>
    </source>
</reference>
<evidence type="ECO:0000313" key="9">
    <source>
        <dbReference type="Proteomes" id="UP000815325"/>
    </source>
</evidence>
<keyword evidence="5" id="KW-0809">Transit peptide</keyword>
<accession>A0ABQ7GB59</accession>
<gene>
    <name evidence="8" type="ORF">DUNSADRAFT_12533</name>
</gene>
<keyword evidence="4" id="KW-0934">Plastid</keyword>
<comment type="caution">
    <text evidence="8">The sequence shown here is derived from an EMBL/GenBank/DDBJ whole genome shotgun (WGS) entry which is preliminary data.</text>
</comment>
<feature type="compositionally biased region" description="Polar residues" evidence="6">
    <location>
        <begin position="76"/>
        <end position="87"/>
    </location>
</feature>
<evidence type="ECO:0000259" key="7">
    <source>
        <dbReference type="Pfam" id="PF12638"/>
    </source>
</evidence>